<evidence type="ECO:0000313" key="3">
    <source>
        <dbReference type="Proteomes" id="UP000569951"/>
    </source>
</evidence>
<proteinExistence type="predicted"/>
<protein>
    <submittedName>
        <fullName evidence="2">Opacity protein-like surface antigen</fullName>
    </submittedName>
</protein>
<name>A0A841I0H4_9DEIO</name>
<feature type="signal peptide" evidence="1">
    <location>
        <begin position="1"/>
        <end position="17"/>
    </location>
</feature>
<accession>A0A841I0H4</accession>
<evidence type="ECO:0000313" key="2">
    <source>
        <dbReference type="EMBL" id="MBB6097929.1"/>
    </source>
</evidence>
<gene>
    <name evidence="2" type="ORF">HNR42_001352</name>
</gene>
<feature type="chain" id="PRO_5032321365" evidence="1">
    <location>
        <begin position="18"/>
        <end position="135"/>
    </location>
</feature>
<evidence type="ECO:0000256" key="1">
    <source>
        <dbReference type="SAM" id="SignalP"/>
    </source>
</evidence>
<keyword evidence="3" id="KW-1185">Reference proteome</keyword>
<dbReference type="RefSeq" id="WP_183985843.1">
    <property type="nucleotide sequence ID" value="NZ_JACHHG010000004.1"/>
</dbReference>
<reference evidence="2 3" key="1">
    <citation type="submission" date="2020-08" db="EMBL/GenBank/DDBJ databases">
        <title>Genomic Encyclopedia of Type Strains, Phase IV (KMG-IV): sequencing the most valuable type-strain genomes for metagenomic binning, comparative biology and taxonomic classification.</title>
        <authorList>
            <person name="Goeker M."/>
        </authorList>
    </citation>
    <scope>NUCLEOTIDE SEQUENCE [LARGE SCALE GENOMIC DNA]</scope>
    <source>
        <strain evidence="2 3">DSM 21458</strain>
    </source>
</reference>
<dbReference type="AlphaFoldDB" id="A0A841I0H4"/>
<sequence>MKRLLLLAALFASSAQAANFWASAGLSTRDANVSAGFQLLPVPFLGSIGPEASLEMPWNGAPNSVSLGATWRDIPIPLSPASVFAGAGVSLQNGTTTSYLEGGVRTEMALNLGLRFHARAYPNTFRAGVGLELTF</sequence>
<keyword evidence="1" id="KW-0732">Signal</keyword>
<dbReference type="Proteomes" id="UP000569951">
    <property type="component" value="Unassembled WGS sequence"/>
</dbReference>
<comment type="caution">
    <text evidence="2">The sequence shown here is derived from an EMBL/GenBank/DDBJ whole genome shotgun (WGS) entry which is preliminary data.</text>
</comment>
<organism evidence="2 3">
    <name type="scientific">Deinobacterium chartae</name>
    <dbReference type="NCBI Taxonomy" id="521158"/>
    <lineage>
        <taxon>Bacteria</taxon>
        <taxon>Thermotogati</taxon>
        <taxon>Deinococcota</taxon>
        <taxon>Deinococci</taxon>
        <taxon>Deinococcales</taxon>
        <taxon>Deinococcaceae</taxon>
        <taxon>Deinobacterium</taxon>
    </lineage>
</organism>
<dbReference type="EMBL" id="JACHHG010000004">
    <property type="protein sequence ID" value="MBB6097929.1"/>
    <property type="molecule type" value="Genomic_DNA"/>
</dbReference>